<dbReference type="NCBIfam" id="TIGR00877">
    <property type="entry name" value="purD"/>
    <property type="match status" value="1"/>
</dbReference>
<proteinExistence type="inferred from homology"/>
<evidence type="ECO:0000313" key="9">
    <source>
        <dbReference type="EMBL" id="MBU5485523.1"/>
    </source>
</evidence>
<dbReference type="InterPro" id="IPR000115">
    <property type="entry name" value="PRibGlycinamide_synth"/>
</dbReference>
<comment type="pathway">
    <text evidence="6">Purine metabolism; IMP biosynthesis via de novo pathway; N(1)-(5-phospho-D-ribosyl)glycinamide from 5-phospho-alpha-D-ribose 1-diphosphate: step 2/2.</text>
</comment>
<evidence type="ECO:0000256" key="3">
    <source>
        <dbReference type="ARBA" id="ARBA00022741"/>
    </source>
</evidence>
<dbReference type="PROSITE" id="PS50975">
    <property type="entry name" value="ATP_GRASP"/>
    <property type="match status" value="1"/>
</dbReference>
<dbReference type="GO" id="GO:0004637">
    <property type="term" value="F:phosphoribosylamine-glycine ligase activity"/>
    <property type="evidence" value="ECO:0007669"/>
    <property type="project" value="UniProtKB-EC"/>
</dbReference>
<accession>A0ABS6EJX0</accession>
<evidence type="ECO:0000256" key="6">
    <source>
        <dbReference type="HAMAP-Rule" id="MF_00138"/>
    </source>
</evidence>
<evidence type="ECO:0000313" key="10">
    <source>
        <dbReference type="Proteomes" id="UP000726170"/>
    </source>
</evidence>
<dbReference type="SMART" id="SM01209">
    <property type="entry name" value="GARS_A"/>
    <property type="match status" value="1"/>
</dbReference>
<protein>
    <recommendedName>
        <fullName evidence="6">Phosphoribosylamine--glycine ligase</fullName>
        <ecNumber evidence="6">6.3.4.13</ecNumber>
    </recommendedName>
    <alternativeName>
        <fullName evidence="6">GARS</fullName>
    </alternativeName>
    <alternativeName>
        <fullName evidence="6">Glycinamide ribonucleotide synthetase</fullName>
    </alternativeName>
    <alternativeName>
        <fullName evidence="6">Phosphoribosylglycinamide synthetase</fullName>
    </alternativeName>
</protein>
<keyword evidence="10" id="KW-1185">Reference proteome</keyword>
<comment type="similarity">
    <text evidence="6">Belongs to the GARS family.</text>
</comment>
<organism evidence="9 10">
    <name type="scientific">Clostridium mobile</name>
    <dbReference type="NCBI Taxonomy" id="2841512"/>
    <lineage>
        <taxon>Bacteria</taxon>
        <taxon>Bacillati</taxon>
        <taxon>Bacillota</taxon>
        <taxon>Clostridia</taxon>
        <taxon>Eubacteriales</taxon>
        <taxon>Clostridiaceae</taxon>
        <taxon>Clostridium</taxon>
    </lineage>
</organism>
<reference evidence="9 10" key="1">
    <citation type="submission" date="2021-06" db="EMBL/GenBank/DDBJ databases">
        <authorList>
            <person name="Sun Q."/>
            <person name="Li D."/>
        </authorList>
    </citation>
    <scope>NUCLEOTIDE SEQUENCE [LARGE SCALE GENOMIC DNA]</scope>
    <source>
        <strain evidence="9 10">MSJ-11</strain>
    </source>
</reference>
<dbReference type="PANTHER" id="PTHR43472:SF1">
    <property type="entry name" value="PHOSPHORIBOSYLAMINE--GLYCINE LIGASE, CHLOROPLASTIC"/>
    <property type="match status" value="1"/>
</dbReference>
<gene>
    <name evidence="6 9" type="primary">purD</name>
    <name evidence="9" type="ORF">KQI86_14470</name>
</gene>
<dbReference type="InterPro" id="IPR020562">
    <property type="entry name" value="PRibGlycinamide_synth_N"/>
</dbReference>
<comment type="catalytic activity">
    <reaction evidence="6">
        <text>5-phospho-beta-D-ribosylamine + glycine + ATP = N(1)-(5-phospho-beta-D-ribosyl)glycinamide + ADP + phosphate + H(+)</text>
        <dbReference type="Rhea" id="RHEA:17453"/>
        <dbReference type="ChEBI" id="CHEBI:15378"/>
        <dbReference type="ChEBI" id="CHEBI:30616"/>
        <dbReference type="ChEBI" id="CHEBI:43474"/>
        <dbReference type="ChEBI" id="CHEBI:57305"/>
        <dbReference type="ChEBI" id="CHEBI:58681"/>
        <dbReference type="ChEBI" id="CHEBI:143788"/>
        <dbReference type="ChEBI" id="CHEBI:456216"/>
        <dbReference type="EC" id="6.3.4.13"/>
    </reaction>
</comment>
<comment type="caution">
    <text evidence="9">The sequence shown here is derived from an EMBL/GenBank/DDBJ whole genome shotgun (WGS) entry which is preliminary data.</text>
</comment>
<dbReference type="InterPro" id="IPR011761">
    <property type="entry name" value="ATP-grasp"/>
</dbReference>
<evidence type="ECO:0000256" key="1">
    <source>
        <dbReference type="ARBA" id="ARBA00001936"/>
    </source>
</evidence>
<dbReference type="Pfam" id="PF01071">
    <property type="entry name" value="GARS_A"/>
    <property type="match status" value="1"/>
</dbReference>
<evidence type="ECO:0000256" key="2">
    <source>
        <dbReference type="ARBA" id="ARBA00022598"/>
    </source>
</evidence>
<dbReference type="Pfam" id="PF02843">
    <property type="entry name" value="GARS_C"/>
    <property type="match status" value="1"/>
</dbReference>
<sequence length="422" mass="46356">MKILIIGSGGREHAIAWKVSQNPSIEKVYCAPGNGGTALENKCENIPLSKIDELVNFALREKIDLTIVGPEIFLCEGIVDEFKNNGLKIFGPSKAAAKLEGSKSFAKDFMKKYGVKTPGYEVFDEAKKAINYLENCDYPVVIKADGLASGKGVVIANNKKEAEDTINAFILDDIFKGSGKTVVIEEFLQGVEASILSITDGESIIPFISAKDHKKIFDGEKGPNTGGMGVIAPNPYCTEEVLEKFKKEIMEPTLKGIKEENLDFTGIIFFGLMINQKGVYLLEYNMRMGDPETQAVLPLMKSDLVDLIEEALDKKLNGFNIEWKDLSSCCVTLVSDGYPGEYKTGFPINIEECENKECKNNEVKNFIAGAVLKDDGLVTSGGRVLNVTSLGESLQEAREKVYSNINKVNFQGAYYRKDIGDV</sequence>
<keyword evidence="4 6" id="KW-0658">Purine biosynthesis</keyword>
<feature type="domain" description="ATP-grasp" evidence="8">
    <location>
        <begin position="107"/>
        <end position="313"/>
    </location>
</feature>
<evidence type="ECO:0000259" key="8">
    <source>
        <dbReference type="PROSITE" id="PS50975"/>
    </source>
</evidence>
<keyword evidence="2 6" id="KW-0436">Ligase</keyword>
<evidence type="ECO:0000256" key="5">
    <source>
        <dbReference type="ARBA" id="ARBA00022840"/>
    </source>
</evidence>
<dbReference type="InterPro" id="IPR020560">
    <property type="entry name" value="PRibGlycinamide_synth_C-dom"/>
</dbReference>
<dbReference type="SMART" id="SM01210">
    <property type="entry name" value="GARS_C"/>
    <property type="match status" value="1"/>
</dbReference>
<keyword evidence="3 7" id="KW-0547">Nucleotide-binding</keyword>
<dbReference type="Pfam" id="PF02844">
    <property type="entry name" value="GARS_N"/>
    <property type="match status" value="1"/>
</dbReference>
<name>A0ABS6EJX0_9CLOT</name>
<dbReference type="EC" id="6.3.4.13" evidence="6"/>
<dbReference type="RefSeq" id="WP_216440061.1">
    <property type="nucleotide sequence ID" value="NZ_JAHLQF010000003.1"/>
</dbReference>
<dbReference type="PANTHER" id="PTHR43472">
    <property type="entry name" value="PHOSPHORIBOSYLAMINE--GLYCINE LIGASE"/>
    <property type="match status" value="1"/>
</dbReference>
<dbReference type="HAMAP" id="MF_00138">
    <property type="entry name" value="GARS"/>
    <property type="match status" value="1"/>
</dbReference>
<comment type="cofactor">
    <cofactor evidence="1">
        <name>Mn(2+)</name>
        <dbReference type="ChEBI" id="CHEBI:29035"/>
    </cofactor>
</comment>
<dbReference type="Proteomes" id="UP000726170">
    <property type="component" value="Unassembled WGS sequence"/>
</dbReference>
<evidence type="ECO:0000256" key="7">
    <source>
        <dbReference type="PROSITE-ProRule" id="PRU00409"/>
    </source>
</evidence>
<evidence type="ECO:0000256" key="4">
    <source>
        <dbReference type="ARBA" id="ARBA00022755"/>
    </source>
</evidence>
<dbReference type="EMBL" id="JAHLQF010000003">
    <property type="protein sequence ID" value="MBU5485523.1"/>
    <property type="molecule type" value="Genomic_DNA"/>
</dbReference>
<dbReference type="InterPro" id="IPR020561">
    <property type="entry name" value="PRibGlycinamid_synth_ATP-grasp"/>
</dbReference>
<keyword evidence="5 7" id="KW-0067">ATP-binding</keyword>